<keyword evidence="6 9" id="KW-0051">Antiviral defense</keyword>
<keyword evidence="7 9" id="KW-0238">DNA-binding</keyword>
<dbReference type="GeneID" id="24820569"/>
<dbReference type="STRING" id="1580092.NADRNF5_1379"/>
<evidence type="ECO:0000256" key="4">
    <source>
        <dbReference type="ARBA" id="ARBA00022801"/>
    </source>
</evidence>
<dbReference type="PANTHER" id="PTHR34353">
    <property type="entry name" value="CRISPR-ASSOCIATED ENDONUCLEASE CAS1 1"/>
    <property type="match status" value="1"/>
</dbReference>
<dbReference type="GO" id="GO:0051607">
    <property type="term" value="P:defense response to virus"/>
    <property type="evidence" value="ECO:0007669"/>
    <property type="project" value="UniProtKB-UniRule"/>
</dbReference>
<dbReference type="OrthoDB" id="2216at2157"/>
<evidence type="ECO:0000256" key="7">
    <source>
        <dbReference type="ARBA" id="ARBA00023125"/>
    </source>
</evidence>
<evidence type="ECO:0000256" key="6">
    <source>
        <dbReference type="ARBA" id="ARBA00023118"/>
    </source>
</evidence>
<reference evidence="10 11" key="2">
    <citation type="journal article" date="2016" name="ISME J.">
        <title>Physiological and genomic characterization of two novel marine thaumarchaeal strains indicates niche differentiation.</title>
        <authorList>
            <person name="Bayer B."/>
            <person name="Vojvoda J."/>
            <person name="Offre P."/>
            <person name="Alves R.J."/>
            <person name="Elisabeth N.H."/>
            <person name="Garcia J.A."/>
            <person name="Volland J.M."/>
            <person name="Srivastava A."/>
            <person name="Schleper C."/>
            <person name="Herndl G.J."/>
        </authorList>
    </citation>
    <scope>NUCLEOTIDE SEQUENCE [LARGE SCALE GENOMIC DNA]</scope>
    <source>
        <strain evidence="10 11">NF5</strain>
    </source>
</reference>
<feature type="binding site" evidence="9">
    <location>
        <position position="256"/>
    </location>
    <ligand>
        <name>Mn(2+)</name>
        <dbReference type="ChEBI" id="CHEBI:29035"/>
    </ligand>
</feature>
<evidence type="ECO:0000256" key="9">
    <source>
        <dbReference type="HAMAP-Rule" id="MF_01470"/>
    </source>
</evidence>
<dbReference type="GO" id="GO:0003677">
    <property type="term" value="F:DNA binding"/>
    <property type="evidence" value="ECO:0007669"/>
    <property type="project" value="UniProtKB-KW"/>
</dbReference>
<name>A0A0D5C3Z2_9ARCH</name>
<evidence type="ECO:0000256" key="1">
    <source>
        <dbReference type="ARBA" id="ARBA00022722"/>
    </source>
</evidence>
<dbReference type="HOGENOM" id="CLU_822842_0_0_2"/>
<dbReference type="Proteomes" id="UP000032408">
    <property type="component" value="Chromosome"/>
</dbReference>
<keyword evidence="11" id="KW-1185">Reference proteome</keyword>
<dbReference type="InterPro" id="IPR042206">
    <property type="entry name" value="CRISPR-assoc_Cas1_C"/>
</dbReference>
<evidence type="ECO:0000256" key="5">
    <source>
        <dbReference type="ARBA" id="ARBA00022842"/>
    </source>
</evidence>
<keyword evidence="4 9" id="KW-0378">Hydrolase</keyword>
<dbReference type="GO" id="GO:0046872">
    <property type="term" value="F:metal ion binding"/>
    <property type="evidence" value="ECO:0007669"/>
    <property type="project" value="UniProtKB-UniRule"/>
</dbReference>
<dbReference type="NCBIfam" id="TIGR00287">
    <property type="entry name" value="cas1"/>
    <property type="match status" value="1"/>
</dbReference>
<evidence type="ECO:0000256" key="8">
    <source>
        <dbReference type="ARBA" id="ARBA00023211"/>
    </source>
</evidence>
<keyword evidence="8 9" id="KW-0464">Manganese</keyword>
<dbReference type="InterPro" id="IPR042211">
    <property type="entry name" value="CRISPR-assoc_Cas1_N"/>
</dbReference>
<keyword evidence="3 9" id="KW-0255">Endonuclease</keyword>
<dbReference type="RefSeq" id="WP_048116369.1">
    <property type="nucleotide sequence ID" value="NZ_CP011070.1"/>
</dbReference>
<dbReference type="Gene3D" id="1.20.120.920">
    <property type="entry name" value="CRISPR-associated endonuclease Cas1, C-terminal domain"/>
    <property type="match status" value="1"/>
</dbReference>
<protein>
    <recommendedName>
        <fullName evidence="9">CRISPR-associated endonuclease Cas1</fullName>
        <ecNumber evidence="9">3.1.-.-</ecNumber>
    </recommendedName>
</protein>
<dbReference type="InterPro" id="IPR050646">
    <property type="entry name" value="Cas1"/>
</dbReference>
<dbReference type="GO" id="GO:0016787">
    <property type="term" value="F:hydrolase activity"/>
    <property type="evidence" value="ECO:0007669"/>
    <property type="project" value="UniProtKB-KW"/>
</dbReference>
<dbReference type="AlphaFoldDB" id="A0A0D5C3Z2"/>
<reference evidence="11" key="1">
    <citation type="submission" date="2015-03" db="EMBL/GenBank/DDBJ databases">
        <title>Characterization of two novel Thaumarchaeota isolated from the Northern Adriatic Sea.</title>
        <authorList>
            <person name="Bayer B."/>
            <person name="Vojvoda J."/>
            <person name="Offre P."/>
            <person name="Srivastava A."/>
            <person name="Elisabeth N."/>
            <person name="Garcia J.A.L."/>
            <person name="Schleper C."/>
            <person name="Herndl G.J."/>
        </authorList>
    </citation>
    <scope>NUCLEOTIDE SEQUENCE [LARGE SCALE GENOMIC DNA]</scope>
    <source>
        <strain evidence="11">NF5</strain>
    </source>
</reference>
<evidence type="ECO:0000256" key="3">
    <source>
        <dbReference type="ARBA" id="ARBA00022759"/>
    </source>
</evidence>
<organism evidence="10 11">
    <name type="scientific">Nitrosopumilus adriaticus</name>
    <dbReference type="NCBI Taxonomy" id="1580092"/>
    <lineage>
        <taxon>Archaea</taxon>
        <taxon>Nitrososphaerota</taxon>
        <taxon>Nitrososphaeria</taxon>
        <taxon>Nitrosopumilales</taxon>
        <taxon>Nitrosopumilaceae</taxon>
        <taxon>Nitrosopumilus</taxon>
    </lineage>
</organism>
<dbReference type="CDD" id="cd09634">
    <property type="entry name" value="Cas1_I-II-III"/>
    <property type="match status" value="1"/>
</dbReference>
<keyword evidence="5 9" id="KW-0460">Magnesium</keyword>
<dbReference type="PANTHER" id="PTHR34353:SF2">
    <property type="entry name" value="CRISPR-ASSOCIATED ENDONUCLEASE CAS1 1"/>
    <property type="match status" value="1"/>
</dbReference>
<feature type="binding site" evidence="9">
    <location>
        <position position="169"/>
    </location>
    <ligand>
        <name>Mn(2+)</name>
        <dbReference type="ChEBI" id="CHEBI:29035"/>
    </ligand>
</feature>
<keyword evidence="2 9" id="KW-0479">Metal-binding</keyword>
<sequence>MTLRGRKNHYNIKVLTGYGVSVSVKNHKLILKNGLDPFSHSQETEEWFITNLPYEKILISGKGYVSTDALALLSSHYRNVIITDSFGKPISLINGVMESSTASKYRIAQYDNFRKPEVCRELSRKTIHDKLESQIRFLKSLERKDSEKIIQTLQKKISEITIQNYESIEKSSANVYFRYYATLFNERFGFESRNQSSIRITKRNASDPINGLLNYGYSVLAGEICKYVCGFGLDPYFGYMHKNHSGFMSLVYDVIEPFRWVVESSVYDIAHATNNRYKMRLSDFVYTRDGMVVLSDRVKKNFLEKLERNFQIKKEVEFKFGRSKKTGLNNLEELTIVKNFIVTIIDHYFRY</sequence>
<dbReference type="GO" id="GO:0004519">
    <property type="term" value="F:endonuclease activity"/>
    <property type="evidence" value="ECO:0007669"/>
    <property type="project" value="UniProtKB-UniRule"/>
</dbReference>
<evidence type="ECO:0000256" key="2">
    <source>
        <dbReference type="ARBA" id="ARBA00022723"/>
    </source>
</evidence>
<feature type="binding site" evidence="9">
    <location>
        <position position="241"/>
    </location>
    <ligand>
        <name>Mn(2+)</name>
        <dbReference type="ChEBI" id="CHEBI:29035"/>
    </ligand>
</feature>
<dbReference type="GO" id="GO:0043571">
    <property type="term" value="P:maintenance of CRISPR repeat elements"/>
    <property type="evidence" value="ECO:0007669"/>
    <property type="project" value="UniProtKB-UniRule"/>
</dbReference>
<comment type="function">
    <text evidence="9">CRISPR (clustered regularly interspaced short palindromic repeat), is an adaptive immune system that provides protection against mobile genetic elements (viruses, transposable elements and conjugative plasmids). CRISPR clusters contain spacers, sequences complementary to antecedent mobile elements, and target invading nucleic acids. CRISPR clusters are transcribed and processed into CRISPR RNA (crRNA). Acts as a dsDNA endonuclease. Involved in the integration of spacer DNA into the CRISPR cassette.</text>
</comment>
<proteinExistence type="inferred from homology"/>
<dbReference type="InterPro" id="IPR002729">
    <property type="entry name" value="CRISPR-assoc_Cas1"/>
</dbReference>
<comment type="similarity">
    <text evidence="9">Belongs to the CRISPR-associated endonuclease Cas1 family.</text>
</comment>
<accession>A0A0D5C3Z2</accession>
<evidence type="ECO:0000313" key="11">
    <source>
        <dbReference type="Proteomes" id="UP000032408"/>
    </source>
</evidence>
<dbReference type="EMBL" id="CP011070">
    <property type="protein sequence ID" value="AJW71065.1"/>
    <property type="molecule type" value="Genomic_DNA"/>
</dbReference>
<dbReference type="EC" id="3.1.-.-" evidence="9"/>
<evidence type="ECO:0000313" key="10">
    <source>
        <dbReference type="EMBL" id="AJW71065.1"/>
    </source>
</evidence>
<comment type="cofactor">
    <cofactor evidence="9">
        <name>Mg(2+)</name>
        <dbReference type="ChEBI" id="CHEBI:18420"/>
    </cofactor>
    <cofactor evidence="9">
        <name>Mn(2+)</name>
        <dbReference type="ChEBI" id="CHEBI:29035"/>
    </cofactor>
</comment>
<dbReference type="Pfam" id="PF01867">
    <property type="entry name" value="Cas_Cas1"/>
    <property type="match status" value="1"/>
</dbReference>
<gene>
    <name evidence="10" type="primary">cas</name>
    <name evidence="9" type="synonym">cas1</name>
    <name evidence="10" type="ORF">NADRNF5_1379</name>
</gene>
<keyword evidence="1 9" id="KW-0540">Nuclease</keyword>
<dbReference type="Gene3D" id="3.100.10.20">
    <property type="entry name" value="CRISPR-associated endonuclease Cas1, N-terminal domain"/>
    <property type="match status" value="1"/>
</dbReference>
<dbReference type="HAMAP" id="MF_01470">
    <property type="entry name" value="Cas1"/>
    <property type="match status" value="1"/>
</dbReference>
<comment type="subunit">
    <text evidence="9">Homodimer, forms a heterotetramer with a Cas2 homodimer.</text>
</comment>
<dbReference type="KEGG" id="nin:NADRNF5_1379"/>